<dbReference type="EMBL" id="CP104562">
    <property type="protein sequence ID" value="UXH81019.1"/>
    <property type="molecule type" value="Genomic_DNA"/>
</dbReference>
<keyword evidence="3" id="KW-0489">Methyltransferase</keyword>
<evidence type="ECO:0000256" key="6">
    <source>
        <dbReference type="SAM" id="MobiDB-lite"/>
    </source>
</evidence>
<evidence type="ECO:0000259" key="7">
    <source>
        <dbReference type="PROSITE" id="PS50280"/>
    </source>
</evidence>
<dbReference type="PROSITE" id="PS50280">
    <property type="entry name" value="SET"/>
    <property type="match status" value="1"/>
</dbReference>
<dbReference type="InterPro" id="IPR050777">
    <property type="entry name" value="SET2_Histone-Lys_MeTrsfase"/>
</dbReference>
<comment type="subcellular location">
    <subcellularLocation>
        <location evidence="1">Chromosome</location>
    </subcellularLocation>
</comment>
<accession>A0ABY6B853</accession>
<feature type="domain" description="SET" evidence="7">
    <location>
        <begin position="25"/>
        <end position="137"/>
    </location>
</feature>
<sequence length="170" mass="18640">MPGTSDEGESASPSGSPAARASASARIQVRASGVHGRGVYAVAELTAGERLIEYRGERIDWDEALRRHPHDPAQPDHTFFFHLEDGRVIDAAVGGNSARWINHACAPNCEAREADGRVFIHALTDISPGEELFYDYGLVIDERYTAKLKKRFECRCGSPSCRGTMLAPKR</sequence>
<name>A0ABY6B853_9BURK</name>
<keyword evidence="10" id="KW-1185">Reference proteome</keyword>
<organism evidence="9 10">
    <name type="scientific">Roseateles amylovorans</name>
    <dbReference type="NCBI Taxonomy" id="2978473"/>
    <lineage>
        <taxon>Bacteria</taxon>
        <taxon>Pseudomonadati</taxon>
        <taxon>Pseudomonadota</taxon>
        <taxon>Betaproteobacteria</taxon>
        <taxon>Burkholderiales</taxon>
        <taxon>Sphaerotilaceae</taxon>
        <taxon>Roseateles</taxon>
    </lineage>
</organism>
<dbReference type="Proteomes" id="UP001064933">
    <property type="component" value="Chromosome"/>
</dbReference>
<evidence type="ECO:0000256" key="1">
    <source>
        <dbReference type="ARBA" id="ARBA00004286"/>
    </source>
</evidence>
<keyword evidence="4" id="KW-0808">Transferase</keyword>
<evidence type="ECO:0000256" key="2">
    <source>
        <dbReference type="ARBA" id="ARBA00022454"/>
    </source>
</evidence>
<protein>
    <submittedName>
        <fullName evidence="9">SET domain-containing protein-lysine N-methyltransferase</fullName>
    </submittedName>
</protein>
<reference evidence="9" key="1">
    <citation type="submission" date="2022-10" db="EMBL/GenBank/DDBJ databases">
        <title>Characterization and whole genome sequencing of a new Roseateles species, isolated from fresh water.</title>
        <authorList>
            <person name="Guliayeva D.Y."/>
            <person name="Akhremchuk A.E."/>
            <person name="Sikolenko M.A."/>
            <person name="Valentovich L.N."/>
            <person name="Sidarenka A.V."/>
        </authorList>
    </citation>
    <scope>NUCLEOTIDE SEQUENCE</scope>
    <source>
        <strain evidence="9">BIM B-1768</strain>
    </source>
</reference>
<keyword evidence="2" id="KW-0158">Chromosome</keyword>
<dbReference type="SMART" id="SM00317">
    <property type="entry name" value="SET"/>
    <property type="match status" value="1"/>
</dbReference>
<dbReference type="SUPFAM" id="SSF82199">
    <property type="entry name" value="SET domain"/>
    <property type="match status" value="1"/>
</dbReference>
<proteinExistence type="predicted"/>
<evidence type="ECO:0000256" key="3">
    <source>
        <dbReference type="ARBA" id="ARBA00022603"/>
    </source>
</evidence>
<dbReference type="InterPro" id="IPR003616">
    <property type="entry name" value="Post-SET_dom"/>
</dbReference>
<dbReference type="Gene3D" id="2.170.270.10">
    <property type="entry name" value="SET domain"/>
    <property type="match status" value="1"/>
</dbReference>
<dbReference type="PANTHER" id="PTHR22884">
    <property type="entry name" value="SET DOMAIN PROTEINS"/>
    <property type="match status" value="1"/>
</dbReference>
<dbReference type="PROSITE" id="PS50868">
    <property type="entry name" value="POST_SET"/>
    <property type="match status" value="1"/>
</dbReference>
<feature type="compositionally biased region" description="Low complexity" evidence="6">
    <location>
        <begin position="10"/>
        <end position="23"/>
    </location>
</feature>
<evidence type="ECO:0000313" key="9">
    <source>
        <dbReference type="EMBL" id="UXH81019.1"/>
    </source>
</evidence>
<dbReference type="InterPro" id="IPR001214">
    <property type="entry name" value="SET_dom"/>
</dbReference>
<feature type="region of interest" description="Disordered" evidence="6">
    <location>
        <begin position="1"/>
        <end position="23"/>
    </location>
</feature>
<evidence type="ECO:0000256" key="4">
    <source>
        <dbReference type="ARBA" id="ARBA00022679"/>
    </source>
</evidence>
<feature type="domain" description="Post-SET" evidence="8">
    <location>
        <begin position="150"/>
        <end position="166"/>
    </location>
</feature>
<evidence type="ECO:0000313" key="10">
    <source>
        <dbReference type="Proteomes" id="UP001064933"/>
    </source>
</evidence>
<gene>
    <name evidence="9" type="ORF">N4261_24295</name>
</gene>
<dbReference type="InterPro" id="IPR046341">
    <property type="entry name" value="SET_dom_sf"/>
</dbReference>
<evidence type="ECO:0000259" key="8">
    <source>
        <dbReference type="PROSITE" id="PS50868"/>
    </source>
</evidence>
<dbReference type="Pfam" id="PF00856">
    <property type="entry name" value="SET"/>
    <property type="match status" value="1"/>
</dbReference>
<evidence type="ECO:0000256" key="5">
    <source>
        <dbReference type="ARBA" id="ARBA00022691"/>
    </source>
</evidence>
<dbReference type="SMART" id="SM00508">
    <property type="entry name" value="PostSET"/>
    <property type="match status" value="1"/>
</dbReference>
<keyword evidence="5" id="KW-0949">S-adenosyl-L-methionine</keyword>